<evidence type="ECO:0000313" key="1">
    <source>
        <dbReference type="EMBL" id="CUR32397.1"/>
    </source>
</evidence>
<dbReference type="EMBL" id="CZDF01000153">
    <property type="protein sequence ID" value="CUR32397.1"/>
    <property type="molecule type" value="Genomic_DNA"/>
</dbReference>
<evidence type="ECO:0000313" key="2">
    <source>
        <dbReference type="Proteomes" id="UP000184315"/>
    </source>
</evidence>
<dbReference type="OrthoDB" id="427285at2"/>
<dbReference type="RefSeq" id="WP_072719148.1">
    <property type="nucleotide sequence ID" value="NZ_LN889800.1"/>
</dbReference>
<dbReference type="AlphaFoldDB" id="A0A1J1LIH2"/>
<name>A0A1J1LIH2_9CYAN</name>
<keyword evidence="2" id="KW-1185">Reference proteome</keyword>
<reference evidence="2" key="1">
    <citation type="submission" date="2015-10" db="EMBL/GenBank/DDBJ databases">
        <authorList>
            <person name="Regsiter A."/>
            <person name="william w."/>
        </authorList>
    </citation>
    <scope>NUCLEOTIDE SEQUENCE [LARGE SCALE GENOMIC DNA]</scope>
</reference>
<sequence length="163" mass="18097">MHQHFHAKSLAFYGAMTAAVFLLFQAVTAYGEKQLKAPVSLGGDYTIELENPPQCLKNRDLVLKIEQSGIYVFANLGLKNAEHNRDKIQLQGNLKDHKMNISGTLNPFFVCANDSLNSLNILTLEGIFKEKEITGKLDTPTLSNPINFKAELNLVSPSKKQAH</sequence>
<proteinExistence type="predicted"/>
<gene>
    <name evidence="1" type="ORF">PL9214480005</name>
</gene>
<organism evidence="1 2">
    <name type="scientific">Planktothrix tepida PCC 9214</name>
    <dbReference type="NCBI Taxonomy" id="671072"/>
    <lineage>
        <taxon>Bacteria</taxon>
        <taxon>Bacillati</taxon>
        <taxon>Cyanobacteriota</taxon>
        <taxon>Cyanophyceae</taxon>
        <taxon>Oscillatoriophycideae</taxon>
        <taxon>Oscillatoriales</taxon>
        <taxon>Microcoleaceae</taxon>
        <taxon>Planktothrix</taxon>
    </lineage>
</organism>
<accession>A0A1J1LIH2</accession>
<dbReference type="STRING" id="671072.PL9214480005"/>
<protein>
    <submittedName>
        <fullName evidence="1">Uncharacterized protein</fullName>
    </submittedName>
</protein>
<dbReference type="Proteomes" id="UP000184315">
    <property type="component" value="Unassembled WGS sequence"/>
</dbReference>